<evidence type="ECO:0000256" key="2">
    <source>
        <dbReference type="ARBA" id="ARBA00010145"/>
    </source>
</evidence>
<feature type="transmembrane region" description="Helical" evidence="8">
    <location>
        <begin position="231"/>
        <end position="253"/>
    </location>
</feature>
<feature type="transmembrane region" description="Helical" evidence="8">
    <location>
        <begin position="164"/>
        <end position="185"/>
    </location>
</feature>
<feature type="transmembrane region" description="Helical" evidence="8">
    <location>
        <begin position="102"/>
        <end position="124"/>
    </location>
</feature>
<evidence type="ECO:0000256" key="8">
    <source>
        <dbReference type="SAM" id="Phobius"/>
    </source>
</evidence>
<feature type="transmembrane region" description="Helical" evidence="8">
    <location>
        <begin position="290"/>
        <end position="310"/>
    </location>
</feature>
<keyword evidence="10" id="KW-1185">Reference proteome</keyword>
<keyword evidence="6 8" id="KW-1133">Transmembrane helix</keyword>
<proteinExistence type="inferred from homology"/>
<evidence type="ECO:0000313" key="10">
    <source>
        <dbReference type="Proteomes" id="UP000216752"/>
    </source>
</evidence>
<evidence type="ECO:0000256" key="5">
    <source>
        <dbReference type="ARBA" id="ARBA00022692"/>
    </source>
</evidence>
<dbReference type="Gene3D" id="1.20.1530.20">
    <property type="match status" value="1"/>
</dbReference>
<comment type="subcellular location">
    <subcellularLocation>
        <location evidence="1">Cell membrane</location>
        <topology evidence="1">Multi-pass membrane protein</topology>
    </subcellularLocation>
</comment>
<dbReference type="PANTHER" id="PTHR36838:SF1">
    <property type="entry name" value="SLR1864 PROTEIN"/>
    <property type="match status" value="1"/>
</dbReference>
<dbReference type="EMBL" id="CP155573">
    <property type="protein sequence ID" value="XFO65699.1"/>
    <property type="molecule type" value="Genomic_DNA"/>
</dbReference>
<sequence>MESFYLVLTQLEFFTIMVLLGIIGIKIRALSENSLSDLSKLIMRLILPVMIFHKSINGATRTDMIFCFKEVILSAIFMYGVLFFTGFVIKRMFSLSGNYGRVFHASTMFGNVGFIGIPLILGILPERGMLYMALFTIIDQVLLWSIGFYLTLPEEKLSYSSLTANIKNILNPAMLGIFLAILFILMEWKLPAILNKALGAVGDMTTPLSLIYIGGTFCFCNVRRFLTKIEYYAIVVIKMIAIPMLVSSILRLLHVQQEIITFITMIAGMPSMAAIAMFARTNESDEDCAVGAIMITTILCLVTLPLLAYFTSY</sequence>
<feature type="transmembrane region" description="Helical" evidence="8">
    <location>
        <begin position="6"/>
        <end position="29"/>
    </location>
</feature>
<dbReference type="Pfam" id="PF03547">
    <property type="entry name" value="Mem_trans"/>
    <property type="match status" value="1"/>
</dbReference>
<evidence type="ECO:0000256" key="1">
    <source>
        <dbReference type="ARBA" id="ARBA00004651"/>
    </source>
</evidence>
<feature type="transmembrane region" description="Helical" evidence="8">
    <location>
        <begin position="197"/>
        <end position="219"/>
    </location>
</feature>
<gene>
    <name evidence="9" type="ORF">SPSIL_018390</name>
</gene>
<accession>A0ABZ3IJV7</accession>
<evidence type="ECO:0000256" key="6">
    <source>
        <dbReference type="ARBA" id="ARBA00022989"/>
    </source>
</evidence>
<evidence type="ECO:0000256" key="3">
    <source>
        <dbReference type="ARBA" id="ARBA00022448"/>
    </source>
</evidence>
<feature type="transmembrane region" description="Helical" evidence="8">
    <location>
        <begin position="259"/>
        <end position="278"/>
    </location>
</feature>
<dbReference type="InterPro" id="IPR038770">
    <property type="entry name" value="Na+/solute_symporter_sf"/>
</dbReference>
<reference evidence="9" key="1">
    <citation type="submission" date="2024-05" db="EMBL/GenBank/DDBJ databases">
        <title>Isolation and characterization of Sporomusa carbonis sp. nov., a carboxydotrophic hydrogenogen in the genus of Sporomusa isolated from a charcoal burning pile.</title>
        <authorList>
            <person name="Boeer T."/>
            <person name="Rosenbaum F."/>
            <person name="Eysell L."/>
            <person name="Mueller V."/>
            <person name="Daniel R."/>
            <person name="Poehlein A."/>
        </authorList>
    </citation>
    <scope>NUCLEOTIDE SEQUENCE [LARGE SCALE GENOMIC DNA]</scope>
    <source>
        <strain evidence="9">DSM 10669</strain>
    </source>
</reference>
<evidence type="ECO:0000256" key="7">
    <source>
        <dbReference type="ARBA" id="ARBA00023136"/>
    </source>
</evidence>
<comment type="similarity">
    <text evidence="2">Belongs to the auxin efflux carrier (TC 2.A.69) family.</text>
</comment>
<name>A0ABZ3IJV7_9FIRM</name>
<protein>
    <recommendedName>
        <fullName evidence="11">Membrane transport protein</fullName>
    </recommendedName>
</protein>
<dbReference type="PANTHER" id="PTHR36838">
    <property type="entry name" value="AUXIN EFFLUX CARRIER FAMILY PROTEIN"/>
    <property type="match status" value="1"/>
</dbReference>
<keyword evidence="3" id="KW-0813">Transport</keyword>
<keyword evidence="7 8" id="KW-0472">Membrane</keyword>
<evidence type="ECO:0000313" key="9">
    <source>
        <dbReference type="EMBL" id="XFO65699.1"/>
    </source>
</evidence>
<feature type="transmembrane region" description="Helical" evidence="8">
    <location>
        <begin position="71"/>
        <end position="90"/>
    </location>
</feature>
<evidence type="ECO:0000256" key="4">
    <source>
        <dbReference type="ARBA" id="ARBA00022475"/>
    </source>
</evidence>
<keyword evidence="5 8" id="KW-0812">Transmembrane</keyword>
<dbReference type="Proteomes" id="UP000216752">
    <property type="component" value="Chromosome"/>
</dbReference>
<feature type="transmembrane region" description="Helical" evidence="8">
    <location>
        <begin position="130"/>
        <end position="152"/>
    </location>
</feature>
<organism evidence="9 10">
    <name type="scientific">Sporomusa silvacetica DSM 10669</name>
    <dbReference type="NCBI Taxonomy" id="1123289"/>
    <lineage>
        <taxon>Bacteria</taxon>
        <taxon>Bacillati</taxon>
        <taxon>Bacillota</taxon>
        <taxon>Negativicutes</taxon>
        <taxon>Selenomonadales</taxon>
        <taxon>Sporomusaceae</taxon>
        <taxon>Sporomusa</taxon>
    </lineage>
</organism>
<keyword evidence="4" id="KW-1003">Cell membrane</keyword>
<dbReference type="InterPro" id="IPR004776">
    <property type="entry name" value="Mem_transp_PIN-like"/>
</dbReference>
<dbReference type="RefSeq" id="WP_094604890.1">
    <property type="nucleotide sequence ID" value="NZ_CP155573.1"/>
</dbReference>
<evidence type="ECO:0008006" key="11">
    <source>
        <dbReference type="Google" id="ProtNLM"/>
    </source>
</evidence>